<dbReference type="SUPFAM" id="SSF46894">
    <property type="entry name" value="C-terminal effector domain of the bipartite response regulators"/>
    <property type="match status" value="1"/>
</dbReference>
<accession>A0A756YCR3</accession>
<sequence length="212" mass="24369">MNSMSMGKVTDVMIVSENLFFLIGIGELLRLISSKIKFSFVKKQIRNIETITSVMERSELIILDLSQGGYKWEASFLADIKHVDLSRVLFSDSNIYFTLLCVALEVKINYLPAESSVHETYTILKENLDSVVNKIGKRMHSFKKPLSNDESNLLYLLVTGQKAEYVSRKLNISRQMISYMKNEILQKFNLPNHPQSLAKIICLYKKNTDYVI</sequence>
<dbReference type="Pfam" id="PF00196">
    <property type="entry name" value="GerE"/>
    <property type="match status" value="1"/>
</dbReference>
<dbReference type="InterPro" id="IPR000792">
    <property type="entry name" value="Tscrpt_reg_LuxR_C"/>
</dbReference>
<organism evidence="3">
    <name type="scientific">Salmonella enterica</name>
    <name type="common">Salmonella choleraesuis</name>
    <dbReference type="NCBI Taxonomy" id="28901"/>
    <lineage>
        <taxon>Bacteria</taxon>
        <taxon>Pseudomonadati</taxon>
        <taxon>Pseudomonadota</taxon>
        <taxon>Gammaproteobacteria</taxon>
        <taxon>Enterobacterales</taxon>
        <taxon>Enterobacteriaceae</taxon>
        <taxon>Salmonella</taxon>
    </lineage>
</organism>
<dbReference type="GO" id="GO:0006355">
    <property type="term" value="P:regulation of DNA-templated transcription"/>
    <property type="evidence" value="ECO:0007669"/>
    <property type="project" value="InterPro"/>
</dbReference>
<dbReference type="GO" id="GO:0003677">
    <property type="term" value="F:DNA binding"/>
    <property type="evidence" value="ECO:0007669"/>
    <property type="project" value="UniProtKB-KW"/>
</dbReference>
<dbReference type="EMBL" id="DAAXCJ010000012">
    <property type="protein sequence ID" value="HAG0390705.1"/>
    <property type="molecule type" value="Genomic_DNA"/>
</dbReference>
<proteinExistence type="predicted"/>
<reference evidence="3" key="1">
    <citation type="journal article" date="2018" name="Genome Biol.">
        <title>SKESA: strategic k-mer extension for scrupulous assemblies.</title>
        <authorList>
            <person name="Souvorov A."/>
            <person name="Agarwala R."/>
            <person name="Lipman D.J."/>
        </authorList>
    </citation>
    <scope>NUCLEOTIDE SEQUENCE</scope>
    <source>
        <strain evidence="3">MA.CK_97/00011857</strain>
    </source>
</reference>
<name>A0A756YCR3_SALER</name>
<evidence type="ECO:0000256" key="1">
    <source>
        <dbReference type="ARBA" id="ARBA00023125"/>
    </source>
</evidence>
<reference evidence="3" key="2">
    <citation type="submission" date="2020-02" db="EMBL/GenBank/DDBJ databases">
        <authorList>
            <consortium name="NCBI Pathogen Detection Project"/>
        </authorList>
    </citation>
    <scope>NUCLEOTIDE SEQUENCE</scope>
    <source>
        <strain evidence="3">MA.CK_97/00011857</strain>
    </source>
</reference>
<feature type="domain" description="HTH luxR-type" evidence="2">
    <location>
        <begin position="145"/>
        <end position="195"/>
    </location>
</feature>
<comment type="caution">
    <text evidence="3">The sequence shown here is derived from an EMBL/GenBank/DDBJ whole genome shotgun (WGS) entry which is preliminary data.</text>
</comment>
<gene>
    <name evidence="3" type="ORF">G8S59_003999</name>
</gene>
<dbReference type="InterPro" id="IPR016032">
    <property type="entry name" value="Sig_transdc_resp-reg_C-effctor"/>
</dbReference>
<dbReference type="Gene3D" id="1.10.10.10">
    <property type="entry name" value="Winged helix-like DNA-binding domain superfamily/Winged helix DNA-binding domain"/>
    <property type="match status" value="1"/>
</dbReference>
<keyword evidence="1" id="KW-0238">DNA-binding</keyword>
<dbReference type="AlphaFoldDB" id="A0A756YCR3"/>
<evidence type="ECO:0000313" key="3">
    <source>
        <dbReference type="EMBL" id="HAG0390705.1"/>
    </source>
</evidence>
<evidence type="ECO:0000259" key="2">
    <source>
        <dbReference type="Pfam" id="PF00196"/>
    </source>
</evidence>
<dbReference type="InterPro" id="IPR036388">
    <property type="entry name" value="WH-like_DNA-bd_sf"/>
</dbReference>
<protein>
    <recommendedName>
        <fullName evidence="2">HTH luxR-type domain-containing protein</fullName>
    </recommendedName>
</protein>